<keyword evidence="12" id="KW-0233">DNA recombination</keyword>
<evidence type="ECO:0000256" key="9">
    <source>
        <dbReference type="ARBA" id="ARBA00022932"/>
    </source>
</evidence>
<evidence type="ECO:0000256" key="10">
    <source>
        <dbReference type="ARBA" id="ARBA00023109"/>
    </source>
</evidence>
<dbReference type="FunFam" id="1.10.287.690:FF:000010">
    <property type="entry name" value="DNA polymerase"/>
    <property type="match status" value="1"/>
</dbReference>
<keyword evidence="13" id="KW-0511">Multifunctional enzyme</keyword>
<name>A0A0D5BUV2_9POXV</name>
<dbReference type="GO" id="GO:0000166">
    <property type="term" value="F:nucleotide binding"/>
    <property type="evidence" value="ECO:0007669"/>
    <property type="project" value="InterPro"/>
</dbReference>
<dbReference type="GO" id="GO:0003677">
    <property type="term" value="F:DNA binding"/>
    <property type="evidence" value="ECO:0007669"/>
    <property type="project" value="UniProtKB-KW"/>
</dbReference>
<dbReference type="InterPro" id="IPR023211">
    <property type="entry name" value="DNA_pol_palm_dom_sf"/>
</dbReference>
<evidence type="ECO:0000259" key="17">
    <source>
        <dbReference type="Pfam" id="PF03104"/>
    </source>
</evidence>
<dbReference type="InterPro" id="IPR036397">
    <property type="entry name" value="RNaseH_sf"/>
</dbReference>
<comment type="catalytic activity">
    <reaction evidence="14 15">
        <text>DNA(n) + a 2'-deoxyribonucleoside 5'-triphosphate = DNA(n+1) + diphosphate</text>
        <dbReference type="Rhea" id="RHEA:22508"/>
        <dbReference type="Rhea" id="RHEA-COMP:17339"/>
        <dbReference type="Rhea" id="RHEA-COMP:17340"/>
        <dbReference type="ChEBI" id="CHEBI:33019"/>
        <dbReference type="ChEBI" id="CHEBI:61560"/>
        <dbReference type="ChEBI" id="CHEBI:173112"/>
        <dbReference type="EC" id="2.7.7.7"/>
    </reaction>
</comment>
<dbReference type="Pfam" id="PF08452">
    <property type="entry name" value="DNAP_B_exo_N"/>
    <property type="match status" value="1"/>
</dbReference>
<dbReference type="InterPro" id="IPR013660">
    <property type="entry name" value="DNApol_B_exo_N"/>
</dbReference>
<dbReference type="GO" id="GO:0003887">
    <property type="term" value="F:DNA-directed DNA polymerase activity"/>
    <property type="evidence" value="ECO:0007669"/>
    <property type="project" value="UniProtKB-KW"/>
</dbReference>
<evidence type="ECO:0000259" key="18">
    <source>
        <dbReference type="Pfam" id="PF08408"/>
    </source>
</evidence>
<feature type="domain" description="DNA-directed DNA polymerase family B multifunctional" evidence="16">
    <location>
        <begin position="489"/>
        <end position="989"/>
    </location>
</feature>
<dbReference type="InterPro" id="IPR006133">
    <property type="entry name" value="DNA-dir_DNA_pol_B_exonuc"/>
</dbReference>
<dbReference type="Gene3D" id="3.30.420.10">
    <property type="entry name" value="Ribonuclease H-like superfamily/Ribonuclease H"/>
    <property type="match status" value="1"/>
</dbReference>
<dbReference type="SMART" id="SM00486">
    <property type="entry name" value="POLBc"/>
    <property type="match status" value="1"/>
</dbReference>
<keyword evidence="9 15" id="KW-0239">DNA-directed DNA polymerase</keyword>
<comment type="similarity">
    <text evidence="1 15">Belongs to the DNA polymerase type-B family.</text>
</comment>
<feature type="domain" description="DNA-directed DNA polymerase family B viral insert" evidence="18">
    <location>
        <begin position="350"/>
        <end position="476"/>
    </location>
</feature>
<dbReference type="InterPro" id="IPR043502">
    <property type="entry name" value="DNA/RNA_pol_sf"/>
</dbReference>
<keyword evidence="7 15" id="KW-0235">DNA replication</keyword>
<evidence type="ECO:0000256" key="14">
    <source>
        <dbReference type="ARBA" id="ARBA00049244"/>
    </source>
</evidence>
<dbReference type="SUPFAM" id="SSF53098">
    <property type="entry name" value="Ribonuclease H-like"/>
    <property type="match status" value="1"/>
</dbReference>
<keyword evidence="4" id="KW-0244">Early protein</keyword>
<dbReference type="GO" id="GO:0039693">
    <property type="term" value="P:viral DNA genome replication"/>
    <property type="evidence" value="ECO:0007669"/>
    <property type="project" value="UniProtKB-KW"/>
</dbReference>
<keyword evidence="5 15" id="KW-0808">Transferase</keyword>
<evidence type="ECO:0000256" key="7">
    <source>
        <dbReference type="ARBA" id="ARBA00022705"/>
    </source>
</evidence>
<dbReference type="Pfam" id="PF00136">
    <property type="entry name" value="DNA_pol_B"/>
    <property type="match status" value="1"/>
</dbReference>
<organism evidence="20">
    <name type="scientific">Orthopoxvirus GCP2013</name>
    <dbReference type="NCBI Taxonomy" id="1631192"/>
    <lineage>
        <taxon>Viruses</taxon>
        <taxon>Varidnaviria</taxon>
        <taxon>Bamfordvirae</taxon>
        <taxon>Nucleocytoviricota</taxon>
        <taxon>Pokkesviricetes</taxon>
        <taxon>Chitovirales</taxon>
        <taxon>Poxviridae</taxon>
        <taxon>Chordopoxvirinae</taxon>
        <taxon>Orthopoxvirus</taxon>
    </lineage>
</organism>
<accession>A0A0D5BUV2</accession>
<dbReference type="GO" id="GO:0006310">
    <property type="term" value="P:DNA recombination"/>
    <property type="evidence" value="ECO:0007669"/>
    <property type="project" value="UniProtKB-KW"/>
</dbReference>
<evidence type="ECO:0000256" key="11">
    <source>
        <dbReference type="ARBA" id="ARBA00023125"/>
    </source>
</evidence>
<evidence type="ECO:0000256" key="3">
    <source>
        <dbReference type="ARBA" id="ARBA00015749"/>
    </source>
</evidence>
<evidence type="ECO:0000256" key="13">
    <source>
        <dbReference type="ARBA" id="ARBA00023268"/>
    </source>
</evidence>
<dbReference type="Gene3D" id="1.10.287.690">
    <property type="entry name" value="Helix hairpin bin"/>
    <property type="match status" value="1"/>
</dbReference>
<keyword evidence="10" id="KW-1194">Viral DNA replication</keyword>
<reference evidence="20" key="2">
    <citation type="journal article" date="2015" name="N. Engl. J. Med.">
        <title>Human infection with a zoonotic orthopoxvirus in the country of Georgia.</title>
        <authorList>
            <person name="Vora N.M."/>
            <person name="Li Y."/>
            <person name="Geleishvili M."/>
            <person name="Emerson G.L."/>
            <person name="Khmaladze E."/>
            <person name="Maghlakelidze G."/>
            <person name="Navdarashvili A."/>
            <person name="Zakhashvili K."/>
            <person name="Kokhreidze M."/>
            <person name="Endeladze M."/>
            <person name="Mokverashvili G."/>
            <person name="Satheshkumar P.S."/>
            <person name="Gallardo-Romero N."/>
            <person name="Goldsmith C.S."/>
            <person name="Metcalfe M.G."/>
            <person name="Damon I."/>
            <person name="Maes E.F."/>
            <person name="Reynolds M.G."/>
            <person name="Morgan J."/>
            <person name="Carroll D.S."/>
        </authorList>
    </citation>
    <scope>NUCLEOTIDE SEQUENCE</scope>
    <source>
        <strain evidence="20">GCP2013</strain>
    </source>
</reference>
<dbReference type="EC" id="2.7.7.7" evidence="2 15"/>
<evidence type="ECO:0000256" key="4">
    <source>
        <dbReference type="ARBA" id="ARBA00022518"/>
    </source>
</evidence>
<dbReference type="Pfam" id="PF03104">
    <property type="entry name" value="DNA_pol_B_exo1"/>
    <property type="match status" value="1"/>
</dbReference>
<evidence type="ECO:0000256" key="1">
    <source>
        <dbReference type="ARBA" id="ARBA00005755"/>
    </source>
</evidence>
<evidence type="ECO:0000256" key="8">
    <source>
        <dbReference type="ARBA" id="ARBA00022801"/>
    </source>
</evidence>
<feature type="domain" description="DNA-directed DNA polymerase family B exonuclease" evidence="17">
    <location>
        <begin position="110"/>
        <end position="349"/>
    </location>
</feature>
<evidence type="ECO:0000259" key="19">
    <source>
        <dbReference type="Pfam" id="PF08452"/>
    </source>
</evidence>
<dbReference type="InterPro" id="IPR050240">
    <property type="entry name" value="DNA_pol_type-B"/>
</dbReference>
<dbReference type="GO" id="GO:0006260">
    <property type="term" value="P:DNA replication"/>
    <property type="evidence" value="ECO:0007669"/>
    <property type="project" value="UniProtKB-KW"/>
</dbReference>
<dbReference type="PANTHER" id="PTHR10322:SF23">
    <property type="entry name" value="DNA POLYMERASE DELTA CATALYTIC SUBUNIT"/>
    <property type="match status" value="1"/>
</dbReference>
<dbReference type="Gene3D" id="3.90.1600.10">
    <property type="entry name" value="Palm domain of DNA polymerase"/>
    <property type="match status" value="2"/>
</dbReference>
<reference evidence="20" key="1">
    <citation type="submission" date="2014-06" db="EMBL/GenBank/DDBJ databases">
        <authorList>
            <person name="Vora N."/>
            <person name="Li Y."/>
            <person name="Emerson G."/>
            <person name="Panayampalli S."/>
            <person name="Gallardo-Romero N."/>
            <person name="Metcalfe M."/>
            <person name="Goldsmith C."/>
            <person name="Damon I."/>
            <person name="Reynolds M."/>
            <person name="Carroll D."/>
        </authorList>
    </citation>
    <scope>NUCLEOTIDE SEQUENCE</scope>
    <source>
        <strain evidence="20">GCP2013</strain>
    </source>
</reference>
<dbReference type="InterPro" id="IPR013617">
    <property type="entry name" value="DNA-dir_DNA_pol_B_vir_insert"/>
</dbReference>
<feature type="domain" description="DNA polymerase B exonuclease N-terminal" evidence="19">
    <location>
        <begin position="1"/>
        <end position="22"/>
    </location>
</feature>
<evidence type="ECO:0000256" key="6">
    <source>
        <dbReference type="ARBA" id="ARBA00022695"/>
    </source>
</evidence>
<proteinExistence type="inferred from homology"/>
<dbReference type="SUPFAM" id="SSF56672">
    <property type="entry name" value="DNA/RNA polymerases"/>
    <property type="match status" value="1"/>
</dbReference>
<protein>
    <recommendedName>
        <fullName evidence="3 15">DNA polymerase</fullName>
        <ecNumber evidence="2 15">2.7.7.7</ecNumber>
    </recommendedName>
</protein>
<dbReference type="GO" id="GO:0016787">
    <property type="term" value="F:hydrolase activity"/>
    <property type="evidence" value="ECO:0007669"/>
    <property type="project" value="UniProtKB-KW"/>
</dbReference>
<dbReference type="Pfam" id="PF08408">
    <property type="entry name" value="DNA_pol_B_3"/>
    <property type="match status" value="1"/>
</dbReference>
<evidence type="ECO:0000259" key="16">
    <source>
        <dbReference type="Pfam" id="PF00136"/>
    </source>
</evidence>
<keyword evidence="11 15" id="KW-0238">DNA-binding</keyword>
<dbReference type="InterPro" id="IPR006172">
    <property type="entry name" value="DNA-dir_DNA_pol_B"/>
</dbReference>
<evidence type="ECO:0000313" key="20">
    <source>
        <dbReference type="EMBL" id="AJW66829.1"/>
    </source>
</evidence>
<dbReference type="InterPro" id="IPR012337">
    <property type="entry name" value="RNaseH-like_sf"/>
</dbReference>
<dbReference type="PANTHER" id="PTHR10322">
    <property type="entry name" value="DNA POLYMERASE CATALYTIC SUBUNIT"/>
    <property type="match status" value="1"/>
</dbReference>
<evidence type="ECO:0000256" key="15">
    <source>
        <dbReference type="RuleBase" id="RU000442"/>
    </source>
</evidence>
<dbReference type="PROSITE" id="PS00116">
    <property type="entry name" value="DNA_POLYMERASE_B"/>
    <property type="match status" value="1"/>
</dbReference>
<evidence type="ECO:0000256" key="5">
    <source>
        <dbReference type="ARBA" id="ARBA00022679"/>
    </source>
</evidence>
<sequence length="1010" mass="117357">MDVRCINWFESRGENRFLYLKSRCRNGETVFIRFPHYFYYVVSDEIYQSLAPPPFNARPMGKMRTIDIDETISYNLDIKDRKCSVADMWLIEEPKKRNIQNATMDEFLNISWFYISNGISPDGCYSLDEKYLTKINNGCYHCDDPRNCFANEITRFDIPRSYLFLDIECHFDKKFPSVFINPISHTSYCYIDLSGKRLLFTLINEEMLTEQEIQEAVNRGCLRIQSVMEMDYERELVLCSEIVLLQIAKQLLELTFDYVVTFNGHNFDLRYITNRLELLTGEKIIFRSPDKKEAVHLCIYERNQSSHKGVGGMANTTFHVNNNNGTIFFDLYSFIQKSEKLDSYKLDSISKNAFGCMTKVLNRGVREMTFIGDDTTDAKGKAAAFAKVLTTGNYVTVDEDIICKVINKDIWENGFKVVLSCPTLPNDTYKLSFGKDDVDLAQMYKDYNLDIALDMARYCIHDACLCQYLWDYYGVETKTDAGASTYVLPQSMVFEYRASTVIKGPLLKLLLETKTILVRSETKQKFPYEGGKVFAPKQKMFSNNVLIFDYNSLYPNVCIFGNLSPETLVGVVVSTNRLEEEINNQLLLQKYPPPRYITVHCEPRLPNLISEIAIFDRSIEGTIPRLLRTFLAERARYKKMLKQATSSTEKAIYDSMQYTYKIVANSVYGLMGFRNSALYSYASAKSCTSIGRRMILYLESVLNGAELSNGMLHFANPLSNPFYMDDRDINPIVKTSLPIDYRFRFRSVYGDTDSVFTEIDSQDVDKSIEIAKELERLINSRVLFNNFKIEFEAVYKNLIMQSKKKYTTMKYSASSNSKSVPERINKGTSETRRDVSKFHKNMIKIYKTRLSEMLSEMLSDERMNSNQVCIDILRSLETDLRSEFDSRSSPLELFMLSRMHHSNYKSADNPNMYLVTEYNKNNPETIELGERYYFAYICPANEPWTKKLVNIKTYETIIDRSFKLGNDQRIFYEVYFKRLASEIVNLLDNKVLCISFFERMFGSRPTFYEA</sequence>
<evidence type="ECO:0000256" key="12">
    <source>
        <dbReference type="ARBA" id="ARBA00023172"/>
    </source>
</evidence>
<dbReference type="PRINTS" id="PR00106">
    <property type="entry name" value="DNAPOLB"/>
</dbReference>
<keyword evidence="6 15" id="KW-0548">Nucleotidyltransferase</keyword>
<evidence type="ECO:0000256" key="2">
    <source>
        <dbReference type="ARBA" id="ARBA00012417"/>
    </source>
</evidence>
<keyword evidence="8" id="KW-0378">Hydrolase</keyword>
<dbReference type="EMBL" id="KM046940">
    <property type="protein sequence ID" value="AJW66829.1"/>
    <property type="molecule type" value="Genomic_DNA"/>
</dbReference>
<dbReference type="InterPro" id="IPR017964">
    <property type="entry name" value="DNA-dir_DNA_pol_B_CS"/>
</dbReference>
<dbReference type="InterPro" id="IPR006134">
    <property type="entry name" value="DNA-dir_DNA_pol_B_multi_dom"/>
</dbReference>